<dbReference type="AlphaFoldDB" id="A0A2N3QNC6"/>
<feature type="compositionally biased region" description="Low complexity" evidence="1">
    <location>
        <begin position="339"/>
        <end position="359"/>
    </location>
</feature>
<keyword evidence="2" id="KW-1133">Transmembrane helix</keyword>
<evidence type="ECO:0000313" key="3">
    <source>
        <dbReference type="EMBL" id="PKU93197.1"/>
    </source>
</evidence>
<gene>
    <name evidence="3" type="ORF">CQR45_1727</name>
</gene>
<dbReference type="Proteomes" id="UP000233722">
    <property type="component" value="Unassembled WGS sequence"/>
</dbReference>
<dbReference type="RefSeq" id="WP_180326852.1">
    <property type="nucleotide sequence ID" value="NZ_PCHA01000037.1"/>
</dbReference>
<name>A0A2N3QNC6_9BIFI</name>
<accession>A0A2N3QNC6</accession>
<feature type="region of interest" description="Disordered" evidence="1">
    <location>
        <begin position="339"/>
        <end position="365"/>
    </location>
</feature>
<proteinExistence type="predicted"/>
<organism evidence="3 4">
    <name type="scientific">Bifidobacterium pseudolongum subsp. globosum</name>
    <dbReference type="NCBI Taxonomy" id="1690"/>
    <lineage>
        <taxon>Bacteria</taxon>
        <taxon>Bacillati</taxon>
        <taxon>Actinomycetota</taxon>
        <taxon>Actinomycetes</taxon>
        <taxon>Bifidobacteriales</taxon>
        <taxon>Bifidobacteriaceae</taxon>
        <taxon>Bifidobacterium</taxon>
    </lineage>
</organism>
<evidence type="ECO:0000256" key="2">
    <source>
        <dbReference type="SAM" id="Phobius"/>
    </source>
</evidence>
<feature type="compositionally biased region" description="Polar residues" evidence="1">
    <location>
        <begin position="178"/>
        <end position="187"/>
    </location>
</feature>
<keyword evidence="2" id="KW-0472">Membrane</keyword>
<protein>
    <submittedName>
        <fullName evidence="3">Uncharacterized protein</fullName>
    </submittedName>
</protein>
<keyword evidence="2" id="KW-0812">Transmembrane</keyword>
<evidence type="ECO:0000256" key="1">
    <source>
        <dbReference type="SAM" id="MobiDB-lite"/>
    </source>
</evidence>
<dbReference type="EMBL" id="PCHA01000037">
    <property type="protein sequence ID" value="PKU93197.1"/>
    <property type="molecule type" value="Genomic_DNA"/>
</dbReference>
<comment type="caution">
    <text evidence="3">The sequence shown here is derived from an EMBL/GenBank/DDBJ whole genome shotgun (WGS) entry which is preliminary data.</text>
</comment>
<feature type="region of interest" description="Disordered" evidence="1">
    <location>
        <begin position="164"/>
        <end position="193"/>
    </location>
</feature>
<reference evidence="3 4" key="1">
    <citation type="submission" date="2017-10" db="EMBL/GenBank/DDBJ databases">
        <title>Bifidobacterium genomics.</title>
        <authorList>
            <person name="Lugli G.A."/>
            <person name="Milani C."/>
            <person name="Mancabelli L."/>
        </authorList>
    </citation>
    <scope>NUCLEOTIDE SEQUENCE [LARGE SCALE GENOMIC DNA]</scope>
    <source>
        <strain evidence="3 4">1747B</strain>
    </source>
</reference>
<sequence>MGRTRRKHGSGAAVDFGTEDTRNNLEKQVFDEYKRRTSVVKIIIILAVILAFLSFGMVMGNASRINEAIAKAESVSAHTGNEQPGKSAALRNVNAWLTGSNTPFPAGVSNIMWDGAVKTADYTDNAANTPVNVQHWVHTFEFTDHAGNVRRVSQITVVRDGVASAPNDPSILPPDATAKTSGQSTKPNGHLSLDNSNTLDNLIKTWAKAYVGKDMNAFTVLIADPDTNHIYQPANLGTLENVGQNWAVWQTKPDSDDTDKARSGYAVVSVTLNFHPYPNTADATNTQTTQTQTARTTLSLLVKDPQSGSAKIVDWGADGMIDTLKPYANALAKDTVATTTTTTDDDTTTTPGSGDTPTPQATNLP</sequence>
<evidence type="ECO:0000313" key="4">
    <source>
        <dbReference type="Proteomes" id="UP000233722"/>
    </source>
</evidence>
<feature type="transmembrane region" description="Helical" evidence="2">
    <location>
        <begin position="39"/>
        <end position="59"/>
    </location>
</feature>